<dbReference type="SUPFAM" id="SSF52540">
    <property type="entry name" value="P-loop containing nucleoside triphosphate hydrolases"/>
    <property type="match status" value="2"/>
</dbReference>
<comment type="caution">
    <text evidence="7">The sequence shown here is derived from an EMBL/GenBank/DDBJ whole genome shotgun (WGS) entry which is preliminary data.</text>
</comment>
<evidence type="ECO:0000256" key="2">
    <source>
        <dbReference type="ARBA" id="ARBA00022448"/>
    </source>
</evidence>
<keyword evidence="2" id="KW-0813">Transport</keyword>
<dbReference type="InterPro" id="IPR013563">
    <property type="entry name" value="Oligopep_ABC_C"/>
</dbReference>
<dbReference type="SMART" id="SM00382">
    <property type="entry name" value="AAA"/>
    <property type="match status" value="2"/>
</dbReference>
<dbReference type="InterPro" id="IPR003593">
    <property type="entry name" value="AAA+_ATPase"/>
</dbReference>
<dbReference type="Proteomes" id="UP000597206">
    <property type="component" value="Unassembled WGS sequence"/>
</dbReference>
<keyword evidence="4 7" id="KW-0067">ATP-binding</keyword>
<feature type="compositionally biased region" description="Polar residues" evidence="5">
    <location>
        <begin position="619"/>
        <end position="636"/>
    </location>
</feature>
<keyword evidence="3" id="KW-0547">Nucleotide-binding</keyword>
<evidence type="ECO:0000256" key="1">
    <source>
        <dbReference type="ARBA" id="ARBA00005417"/>
    </source>
</evidence>
<dbReference type="InterPro" id="IPR003439">
    <property type="entry name" value="ABC_transporter-like_ATP-bd"/>
</dbReference>
<proteinExistence type="inferred from homology"/>
<evidence type="ECO:0000256" key="4">
    <source>
        <dbReference type="ARBA" id="ARBA00022840"/>
    </source>
</evidence>
<dbReference type="InterPro" id="IPR027417">
    <property type="entry name" value="P-loop_NTPase"/>
</dbReference>
<gene>
    <name evidence="7" type="ORF">I1A42_17450</name>
</gene>
<dbReference type="PANTHER" id="PTHR43776:SF7">
    <property type="entry name" value="D,D-DIPEPTIDE TRANSPORT ATP-BINDING PROTEIN DDPF-RELATED"/>
    <property type="match status" value="1"/>
</dbReference>
<dbReference type="PROSITE" id="PS00211">
    <property type="entry name" value="ABC_TRANSPORTER_1"/>
    <property type="match status" value="1"/>
</dbReference>
<sequence>MEFLTVQDLRISVEQDGRPKDIVKKVSFDLPKGQVLALIGESGSGKTTIALSLMGYAKPGCHISGGSVMLGNDSVLDADIKTLREWRGNRIAYIAQSAAAAFNPSKRLIDQVIESAYLHGMDNKENLKKRAIALFRDLALPNPESIGRRYPHEVSGGQLQRVMAAMALIAEPELVILDEPTTALDVTTQVEVLQVFRSVVKKRGVTAVYVSHDLAVVAQVADKIVVLNQGEIRECNSTAQILTQADDAYTQQLLDAASPSVKVTSTYQTPTSVASQTQKPLLVLRKILAGYGKRNSHGIPEAKVLDDINVTLYPGQAIGVIGESGSGKTTLAKVVAGLLPPALGSMKLCGEELNGPYSMRTKKQCREIQMVFQSADNALNPKHTIRQLLGRPLKAYFSMSRGEREKRIYELLELVQLPADLIDRKPSALSGGQKQRINLARALAAEPKVVICDEVTSALDTVVGAAILDLLKDLKAKLGLSYLFISHDIHTVRSLCEQVVVMYKGHQVQTSNTHKLQQGELHPYTALLIDSIPQIRQDWIEEPRLATVQLAKPSFYQVPEHTETCAFLERCPHRITGICDRNAPGIRKTALGGQILCLLKPDNLPVNGEHHKKRHQNRWCPSTNTTGKELVNEQSL</sequence>
<dbReference type="GO" id="GO:0005524">
    <property type="term" value="F:ATP binding"/>
    <property type="evidence" value="ECO:0007669"/>
    <property type="project" value="UniProtKB-KW"/>
</dbReference>
<feature type="domain" description="ABC transporter" evidence="6">
    <location>
        <begin position="282"/>
        <end position="529"/>
    </location>
</feature>
<dbReference type="CDD" id="cd03257">
    <property type="entry name" value="ABC_NikE_OppD_transporters"/>
    <property type="match status" value="2"/>
</dbReference>
<comment type="similarity">
    <text evidence="1">Belongs to the ABC transporter superfamily.</text>
</comment>
<dbReference type="NCBIfam" id="NF007739">
    <property type="entry name" value="PRK10419.1"/>
    <property type="match status" value="2"/>
</dbReference>
<keyword evidence="8" id="KW-1185">Reference proteome</keyword>
<dbReference type="RefSeq" id="WP_196124211.1">
    <property type="nucleotide sequence ID" value="NZ_JADPMR010000004.1"/>
</dbReference>
<reference evidence="7 8" key="1">
    <citation type="submission" date="2020-11" db="EMBL/GenBank/DDBJ databases">
        <title>Vibrio nitrifigilis sp. nov., a marine nitrogen-fixing bacterium isolated from the lagoon sediment of an islet inside an atoll.</title>
        <authorList>
            <person name="Wang L.-T."/>
            <person name="Shieh W.Y."/>
        </authorList>
    </citation>
    <scope>NUCLEOTIDE SEQUENCE [LARGE SCALE GENOMIC DNA]</scope>
    <source>
        <strain evidence="7 8">NFV-1</strain>
    </source>
</reference>
<dbReference type="Pfam" id="PF00005">
    <property type="entry name" value="ABC_tran"/>
    <property type="match status" value="2"/>
</dbReference>
<organism evidence="7 8">
    <name type="scientific">Vibrio nitrifigilis</name>
    <dbReference type="NCBI Taxonomy" id="2789781"/>
    <lineage>
        <taxon>Bacteria</taxon>
        <taxon>Pseudomonadati</taxon>
        <taxon>Pseudomonadota</taxon>
        <taxon>Gammaproteobacteria</taxon>
        <taxon>Vibrionales</taxon>
        <taxon>Vibrionaceae</taxon>
        <taxon>Vibrio</taxon>
    </lineage>
</organism>
<dbReference type="PROSITE" id="PS50893">
    <property type="entry name" value="ABC_TRANSPORTER_2"/>
    <property type="match status" value="2"/>
</dbReference>
<name>A0ABS0GIL0_9VIBR</name>
<evidence type="ECO:0000313" key="8">
    <source>
        <dbReference type="Proteomes" id="UP000597206"/>
    </source>
</evidence>
<feature type="region of interest" description="Disordered" evidence="5">
    <location>
        <begin position="609"/>
        <end position="636"/>
    </location>
</feature>
<accession>A0ABS0GIL0</accession>
<evidence type="ECO:0000313" key="7">
    <source>
        <dbReference type="EMBL" id="MBF9002257.1"/>
    </source>
</evidence>
<dbReference type="EMBL" id="JADPMR010000004">
    <property type="protein sequence ID" value="MBF9002257.1"/>
    <property type="molecule type" value="Genomic_DNA"/>
</dbReference>
<dbReference type="InterPro" id="IPR017871">
    <property type="entry name" value="ABC_transporter-like_CS"/>
</dbReference>
<dbReference type="NCBIfam" id="TIGR01727">
    <property type="entry name" value="oligo_HPY"/>
    <property type="match status" value="1"/>
</dbReference>
<evidence type="ECO:0000256" key="3">
    <source>
        <dbReference type="ARBA" id="ARBA00022741"/>
    </source>
</evidence>
<evidence type="ECO:0000259" key="6">
    <source>
        <dbReference type="PROSITE" id="PS50893"/>
    </source>
</evidence>
<feature type="domain" description="ABC transporter" evidence="6">
    <location>
        <begin position="4"/>
        <end position="254"/>
    </location>
</feature>
<dbReference type="PANTHER" id="PTHR43776">
    <property type="entry name" value="TRANSPORT ATP-BINDING PROTEIN"/>
    <property type="match status" value="1"/>
</dbReference>
<evidence type="ECO:0000256" key="5">
    <source>
        <dbReference type="SAM" id="MobiDB-lite"/>
    </source>
</evidence>
<dbReference type="Pfam" id="PF08352">
    <property type="entry name" value="oligo_HPY"/>
    <property type="match status" value="1"/>
</dbReference>
<dbReference type="InterPro" id="IPR050319">
    <property type="entry name" value="ABC_transp_ATP-bind"/>
</dbReference>
<protein>
    <submittedName>
        <fullName evidence="7">ABC transporter ATP-binding protein</fullName>
    </submittedName>
</protein>
<dbReference type="Gene3D" id="3.40.50.300">
    <property type="entry name" value="P-loop containing nucleotide triphosphate hydrolases"/>
    <property type="match status" value="2"/>
</dbReference>